<dbReference type="PROSITE" id="PS51352">
    <property type="entry name" value="THIOREDOXIN_2"/>
    <property type="match status" value="1"/>
</dbReference>
<dbReference type="InterPro" id="IPR013766">
    <property type="entry name" value="Thioredoxin_domain"/>
</dbReference>
<protein>
    <recommendedName>
        <fullName evidence="7">Thioredoxin domain-containing protein</fullName>
    </recommendedName>
</protein>
<sequence>MKVESLIGFWWCLVLAKVVTSDGNRVLEFNEKFVEALAKESEWRSFLVLFYAPWCHHCHLLAPIWTQVAQHIHNHDQDIYVGRVDCTKHTTVSTHFAIRGFPTILFIRRDKRIEFRGERSRNEIIDFALRVNGPPVRHIVDCSQIDPLRQKHDVFFAHFGQNLNENFSKAAESHQSIDWFYHSPNACQQFSDGIYAIKANNYHKIYDENESELEDWIKLQRFPQFVKITNGNFHLLLQTRKNLVIALVDEFKSMDKLNPQHQAFYNELESIAHTYPNQNQLAYGGDRFWNRIHRMGYDTITSFISMYYGNPVLTILLFGIPAGFLSIIIYTTCFSDILDAKDEDIDENEDNDDETHEKRE</sequence>
<evidence type="ECO:0000313" key="8">
    <source>
        <dbReference type="EMBL" id="CAD7619759.1"/>
    </source>
</evidence>
<dbReference type="Pfam" id="PF00085">
    <property type="entry name" value="Thioredoxin"/>
    <property type="match status" value="1"/>
</dbReference>
<evidence type="ECO:0000256" key="1">
    <source>
        <dbReference type="ARBA" id="ARBA00004167"/>
    </source>
</evidence>
<feature type="transmembrane region" description="Helical" evidence="5">
    <location>
        <begin position="312"/>
        <end position="331"/>
    </location>
</feature>
<evidence type="ECO:0000256" key="4">
    <source>
        <dbReference type="ARBA" id="ARBA00023136"/>
    </source>
</evidence>
<dbReference type="AlphaFoldDB" id="A0A7R9KCN1"/>
<dbReference type="InterPro" id="IPR052250">
    <property type="entry name" value="PDI_TMX3"/>
</dbReference>
<dbReference type="Pfam" id="PF13848">
    <property type="entry name" value="Thioredoxin_6"/>
    <property type="match status" value="1"/>
</dbReference>
<dbReference type="SUPFAM" id="SSF52833">
    <property type="entry name" value="Thioredoxin-like"/>
    <property type="match status" value="1"/>
</dbReference>
<dbReference type="GO" id="GO:0005783">
    <property type="term" value="C:endoplasmic reticulum"/>
    <property type="evidence" value="ECO:0007669"/>
    <property type="project" value="TreeGrafter"/>
</dbReference>
<evidence type="ECO:0000313" key="9">
    <source>
        <dbReference type="Proteomes" id="UP000759131"/>
    </source>
</evidence>
<gene>
    <name evidence="8" type="ORF">OSB1V03_LOCUS258</name>
</gene>
<name>A0A7R9KCN1_9ACAR</name>
<keyword evidence="6" id="KW-0732">Signal</keyword>
<dbReference type="Proteomes" id="UP000759131">
    <property type="component" value="Unassembled WGS sequence"/>
</dbReference>
<evidence type="ECO:0000256" key="6">
    <source>
        <dbReference type="SAM" id="SignalP"/>
    </source>
</evidence>
<feature type="chain" id="PRO_5035591569" description="Thioredoxin domain-containing protein" evidence="6">
    <location>
        <begin position="17"/>
        <end position="360"/>
    </location>
</feature>
<organism evidence="8">
    <name type="scientific">Medioppia subpectinata</name>
    <dbReference type="NCBI Taxonomy" id="1979941"/>
    <lineage>
        <taxon>Eukaryota</taxon>
        <taxon>Metazoa</taxon>
        <taxon>Ecdysozoa</taxon>
        <taxon>Arthropoda</taxon>
        <taxon>Chelicerata</taxon>
        <taxon>Arachnida</taxon>
        <taxon>Acari</taxon>
        <taxon>Acariformes</taxon>
        <taxon>Sarcoptiformes</taxon>
        <taxon>Oribatida</taxon>
        <taxon>Brachypylina</taxon>
        <taxon>Oppioidea</taxon>
        <taxon>Oppiidae</taxon>
        <taxon>Medioppia</taxon>
    </lineage>
</organism>
<keyword evidence="9" id="KW-1185">Reference proteome</keyword>
<comment type="subcellular location">
    <subcellularLocation>
        <location evidence="1">Membrane</location>
        <topology evidence="1">Single-pass membrane protein</topology>
    </subcellularLocation>
</comment>
<keyword evidence="3 5" id="KW-1133">Transmembrane helix</keyword>
<evidence type="ECO:0000256" key="3">
    <source>
        <dbReference type="ARBA" id="ARBA00022989"/>
    </source>
</evidence>
<dbReference type="PANTHER" id="PTHR46426">
    <property type="entry name" value="PROTEIN DISULFIDE-ISOMERASE TMX3"/>
    <property type="match status" value="1"/>
</dbReference>
<keyword evidence="2 5" id="KW-0812">Transmembrane</keyword>
<dbReference type="EMBL" id="OC854617">
    <property type="protein sequence ID" value="CAD7619759.1"/>
    <property type="molecule type" value="Genomic_DNA"/>
</dbReference>
<keyword evidence="4 5" id="KW-0472">Membrane</keyword>
<feature type="signal peptide" evidence="6">
    <location>
        <begin position="1"/>
        <end position="16"/>
    </location>
</feature>
<dbReference type="PANTHER" id="PTHR46426:SF1">
    <property type="entry name" value="PROTEIN DISULFIDE-ISOMERASE TMX3"/>
    <property type="match status" value="1"/>
</dbReference>
<reference evidence="8" key="1">
    <citation type="submission" date="2020-11" db="EMBL/GenBank/DDBJ databases">
        <authorList>
            <person name="Tran Van P."/>
        </authorList>
    </citation>
    <scope>NUCLEOTIDE SEQUENCE</scope>
</reference>
<dbReference type="EMBL" id="CAJPIZ010000042">
    <property type="protein sequence ID" value="CAG2100189.1"/>
    <property type="molecule type" value="Genomic_DNA"/>
</dbReference>
<accession>A0A7R9KCN1</accession>
<dbReference type="PRINTS" id="PR00421">
    <property type="entry name" value="THIOREDOXIN"/>
</dbReference>
<dbReference type="GO" id="GO:0016020">
    <property type="term" value="C:membrane"/>
    <property type="evidence" value="ECO:0007669"/>
    <property type="project" value="UniProtKB-SubCell"/>
</dbReference>
<dbReference type="InterPro" id="IPR036249">
    <property type="entry name" value="Thioredoxin-like_sf"/>
</dbReference>
<evidence type="ECO:0000256" key="5">
    <source>
        <dbReference type="SAM" id="Phobius"/>
    </source>
</evidence>
<evidence type="ECO:0000259" key="7">
    <source>
        <dbReference type="PROSITE" id="PS51352"/>
    </source>
</evidence>
<dbReference type="Gene3D" id="3.40.30.10">
    <property type="entry name" value="Glutaredoxin"/>
    <property type="match status" value="1"/>
</dbReference>
<proteinExistence type="predicted"/>
<dbReference type="OrthoDB" id="74910at2759"/>
<feature type="domain" description="Thioredoxin" evidence="7">
    <location>
        <begin position="20"/>
        <end position="133"/>
    </location>
</feature>
<evidence type="ECO:0000256" key="2">
    <source>
        <dbReference type="ARBA" id="ARBA00022692"/>
    </source>
</evidence>